<proteinExistence type="predicted"/>
<dbReference type="AlphaFoldDB" id="A0AAU9MNI0"/>
<keyword evidence="2" id="KW-1185">Reference proteome</keyword>
<organism evidence="1 2">
    <name type="scientific">Lactuca virosa</name>
    <dbReference type="NCBI Taxonomy" id="75947"/>
    <lineage>
        <taxon>Eukaryota</taxon>
        <taxon>Viridiplantae</taxon>
        <taxon>Streptophyta</taxon>
        <taxon>Embryophyta</taxon>
        <taxon>Tracheophyta</taxon>
        <taxon>Spermatophyta</taxon>
        <taxon>Magnoliopsida</taxon>
        <taxon>eudicotyledons</taxon>
        <taxon>Gunneridae</taxon>
        <taxon>Pentapetalae</taxon>
        <taxon>asterids</taxon>
        <taxon>campanulids</taxon>
        <taxon>Asterales</taxon>
        <taxon>Asteraceae</taxon>
        <taxon>Cichorioideae</taxon>
        <taxon>Cichorieae</taxon>
        <taxon>Lactucinae</taxon>
        <taxon>Lactuca</taxon>
    </lineage>
</organism>
<comment type="caution">
    <text evidence="1">The sequence shown here is derived from an EMBL/GenBank/DDBJ whole genome shotgun (WGS) entry which is preliminary data.</text>
</comment>
<accession>A0AAU9MNI0</accession>
<dbReference type="Proteomes" id="UP001157418">
    <property type="component" value="Unassembled WGS sequence"/>
</dbReference>
<reference evidence="1 2" key="1">
    <citation type="submission" date="2022-01" db="EMBL/GenBank/DDBJ databases">
        <authorList>
            <person name="Xiong W."/>
            <person name="Schranz E."/>
        </authorList>
    </citation>
    <scope>NUCLEOTIDE SEQUENCE [LARGE SCALE GENOMIC DNA]</scope>
</reference>
<evidence type="ECO:0000313" key="1">
    <source>
        <dbReference type="EMBL" id="CAH1427850.1"/>
    </source>
</evidence>
<gene>
    <name evidence="1" type="ORF">LVIROSA_LOCUS14824</name>
</gene>
<evidence type="ECO:0000313" key="2">
    <source>
        <dbReference type="Proteomes" id="UP001157418"/>
    </source>
</evidence>
<name>A0AAU9MNI0_9ASTR</name>
<sequence>MFGKTLPSAITTDFTTWATTVAGGTTRLAAADAPHQYSTTGTTTTAGSTQSFDPLDPFLFQLNILILAI</sequence>
<dbReference type="EMBL" id="CAKMRJ010002223">
    <property type="protein sequence ID" value="CAH1427850.1"/>
    <property type="molecule type" value="Genomic_DNA"/>
</dbReference>
<protein>
    <submittedName>
        <fullName evidence="1">Uncharacterized protein</fullName>
    </submittedName>
</protein>